<dbReference type="Pfam" id="PF01987">
    <property type="entry name" value="AIM24"/>
    <property type="match status" value="1"/>
</dbReference>
<dbReference type="OrthoDB" id="9779518at2"/>
<dbReference type="PANTHER" id="PTHR43657:SF1">
    <property type="entry name" value="ALTERED INHERITANCE OF MITOCHONDRIA PROTEIN 24, MITOCHONDRIAL"/>
    <property type="match status" value="1"/>
</dbReference>
<name>A0A5C5XMK7_9PLAN</name>
<dbReference type="EMBL" id="SJPG01000001">
    <property type="protein sequence ID" value="TWT63701.1"/>
    <property type="molecule type" value="Genomic_DNA"/>
</dbReference>
<dbReference type="AlphaFoldDB" id="A0A5C5XMK7"/>
<comment type="caution">
    <text evidence="1">The sequence shown here is derived from an EMBL/GenBank/DDBJ whole genome shotgun (WGS) entry which is preliminary data.</text>
</comment>
<evidence type="ECO:0000313" key="1">
    <source>
        <dbReference type="EMBL" id="TWT63701.1"/>
    </source>
</evidence>
<dbReference type="PANTHER" id="PTHR43657">
    <property type="entry name" value="TRYPTOPHAN RNA-BINDING ATTENUATOR PROTEIN-LIKE PROTEIN"/>
    <property type="match status" value="1"/>
</dbReference>
<evidence type="ECO:0000313" key="2">
    <source>
        <dbReference type="Proteomes" id="UP000316095"/>
    </source>
</evidence>
<protein>
    <recommendedName>
        <fullName evidence="3">TIGR00266 family protein</fullName>
    </recommendedName>
</protein>
<organism evidence="1 2">
    <name type="scientific">Rubinisphaera italica</name>
    <dbReference type="NCBI Taxonomy" id="2527969"/>
    <lineage>
        <taxon>Bacteria</taxon>
        <taxon>Pseudomonadati</taxon>
        <taxon>Planctomycetota</taxon>
        <taxon>Planctomycetia</taxon>
        <taxon>Planctomycetales</taxon>
        <taxon>Planctomycetaceae</taxon>
        <taxon>Rubinisphaera</taxon>
    </lineage>
</organism>
<reference evidence="1 2" key="1">
    <citation type="submission" date="2019-02" db="EMBL/GenBank/DDBJ databases">
        <title>Deep-cultivation of Planctomycetes and their phenomic and genomic characterization uncovers novel biology.</title>
        <authorList>
            <person name="Wiegand S."/>
            <person name="Jogler M."/>
            <person name="Boedeker C."/>
            <person name="Pinto D."/>
            <person name="Vollmers J."/>
            <person name="Rivas-Marin E."/>
            <person name="Kohn T."/>
            <person name="Peeters S.H."/>
            <person name="Heuer A."/>
            <person name="Rast P."/>
            <person name="Oberbeckmann S."/>
            <person name="Bunk B."/>
            <person name="Jeske O."/>
            <person name="Meyerdierks A."/>
            <person name="Storesund J.E."/>
            <person name="Kallscheuer N."/>
            <person name="Luecker S."/>
            <person name="Lage O.M."/>
            <person name="Pohl T."/>
            <person name="Merkel B.J."/>
            <person name="Hornburger P."/>
            <person name="Mueller R.-W."/>
            <person name="Bruemmer F."/>
            <person name="Labrenz M."/>
            <person name="Spormann A.M."/>
            <person name="Op Den Camp H."/>
            <person name="Overmann J."/>
            <person name="Amann R."/>
            <person name="Jetten M.S.M."/>
            <person name="Mascher T."/>
            <person name="Medema M.H."/>
            <person name="Devos D.P."/>
            <person name="Kaster A.-K."/>
            <person name="Ovreas L."/>
            <person name="Rohde M."/>
            <person name="Galperin M.Y."/>
            <person name="Jogler C."/>
        </authorList>
    </citation>
    <scope>NUCLEOTIDE SEQUENCE [LARGE SCALE GENOMIC DNA]</scope>
    <source>
        <strain evidence="1 2">Pan54</strain>
    </source>
</reference>
<dbReference type="InterPro" id="IPR002838">
    <property type="entry name" value="AIM24"/>
</dbReference>
<gene>
    <name evidence="1" type="ORF">Pan54_44590</name>
</gene>
<dbReference type="NCBIfam" id="TIGR00266">
    <property type="entry name" value="TIGR00266 family protein"/>
    <property type="match status" value="1"/>
</dbReference>
<proteinExistence type="predicted"/>
<dbReference type="InterPro" id="IPR036983">
    <property type="entry name" value="AIM24_sf"/>
</dbReference>
<accession>A0A5C5XMK7</accession>
<dbReference type="Proteomes" id="UP000316095">
    <property type="component" value="Unassembled WGS sequence"/>
</dbReference>
<dbReference type="Gene3D" id="3.60.160.10">
    <property type="entry name" value="Mitochondrial biogenesis AIM24"/>
    <property type="match status" value="1"/>
</dbReference>
<dbReference type="SUPFAM" id="SSF51219">
    <property type="entry name" value="TRAP-like"/>
    <property type="match status" value="1"/>
</dbReference>
<evidence type="ECO:0008006" key="3">
    <source>
        <dbReference type="Google" id="ProtNLM"/>
    </source>
</evidence>
<dbReference type="RefSeq" id="WP_146505485.1">
    <property type="nucleotide sequence ID" value="NZ_SJPG01000001.1"/>
</dbReference>
<dbReference type="InterPro" id="IPR016031">
    <property type="entry name" value="Trp_RNA-bd_attenuator-like_dom"/>
</dbReference>
<sequence>MQSHEIDYEIFGDDMQIVEIELDPNETVIAEAGMMNYMEEGIEFEAKMGDGSQASQGFFGKMMSAGARALTGESIFITHFTNHGQGKRRVAFAAPYPGKIVALDLQKIGGSVVCQKDAFLCAAKGTKLSIAFQKKLGAGFFGGEGFILEKLTGDGKAFVHAGGTVIKKKLQGETLRVDTGCLVAFTEGIEYDIARAGNLKSMFFGGEGLFLATLRGHGTVLLQSLPFSRLADRVIQHAPSMGGSDRGEGSVLGGMGNMFGD</sequence>
<keyword evidence="2" id="KW-1185">Reference proteome</keyword>